<protein>
    <recommendedName>
        <fullName evidence="3">Restriction endonuclease</fullName>
    </recommendedName>
</protein>
<reference evidence="1 2" key="1">
    <citation type="submission" date="2020-11" db="EMBL/GenBank/DDBJ databases">
        <title>Taxonomic evaluation of the Bacillus sporothermodurans group of bacteria based on whole genome sequences.</title>
        <authorList>
            <person name="Fiedler G."/>
            <person name="Herbstmann A.-D."/>
            <person name="Doll E."/>
            <person name="Wenning M."/>
            <person name="Brinks E."/>
            <person name="Kabisch J."/>
            <person name="Breitenwieser F."/>
            <person name="Lappann M."/>
            <person name="Boehnlein C."/>
            <person name="Franz C."/>
        </authorList>
    </citation>
    <scope>NUCLEOTIDE SEQUENCE [LARGE SCALE GENOMIC DNA]</scope>
    <source>
        <strain evidence="1 2">JCM 19841</strain>
    </source>
</reference>
<organism evidence="1 2">
    <name type="scientific">Heyndrickxia vini</name>
    <dbReference type="NCBI Taxonomy" id="1476025"/>
    <lineage>
        <taxon>Bacteria</taxon>
        <taxon>Bacillati</taxon>
        <taxon>Bacillota</taxon>
        <taxon>Bacilli</taxon>
        <taxon>Bacillales</taxon>
        <taxon>Bacillaceae</taxon>
        <taxon>Heyndrickxia</taxon>
    </lineage>
</organism>
<keyword evidence="2" id="KW-1185">Reference proteome</keyword>
<dbReference type="Proteomes" id="UP000595691">
    <property type="component" value="Chromosome"/>
</dbReference>
<proteinExistence type="predicted"/>
<sequence length="547" mass="64161">MNKYNKFLTDLFKEQSNVLVAHDLIEKLVTEFEVTYNYARQLISRAVKEKIIKSSEPFSFEKRQYFYMNQNRNVDVRALLDISRKYRKPLFRLLTLLSRTGGICSYYEAVKITATPMTNKEKYRVISLEDEIKRLNDNKIIKKIEDKETGIPFLVLLEDQMDVEDSFVIRQKIKAHLANMKRDVMFINDIIRWLVNHGFITDRVSYRRKDNPNLGAIRNDFPFDATTISKTTGFTLNTGKLDEDYTIVVMEILIYRTYEKIDLEAFYERIQSIRHSTIQESARKVMPIIFYLDVDENVKREMNNLHILNFSLKSIMGSNIVQVIEKYRDMKRIIDEAFMIDEETSSSVIEKIGESLTVIEESGQTENLQNLKGDLFETLMYTVLSNLFKGAHIEHSKIIKSIDDPKKSYEFDVIVRDNNEDEIVIIELKGLKNSTIINLGDTSTPNSIRWFFGKTYPIAKAYYEKNSEYDKSKIKGCYITSANFSQEGMQKLKELNNSDKIKPSFFDCYYDRKKLLVLLKNHNNLKSLRNKTGFLEILEKYYLVESN</sequence>
<name>A0ABX7E0Z2_9BACI</name>
<dbReference type="RefSeq" id="WP_202778415.1">
    <property type="nucleotide sequence ID" value="NZ_CP065425.1"/>
</dbReference>
<evidence type="ECO:0008006" key="3">
    <source>
        <dbReference type="Google" id="ProtNLM"/>
    </source>
</evidence>
<gene>
    <name evidence="1" type="ORF">I5776_21045</name>
</gene>
<evidence type="ECO:0000313" key="2">
    <source>
        <dbReference type="Proteomes" id="UP000595691"/>
    </source>
</evidence>
<accession>A0ABX7E0Z2</accession>
<dbReference type="EMBL" id="CP065425">
    <property type="protein sequence ID" value="QQZ09406.1"/>
    <property type="molecule type" value="Genomic_DNA"/>
</dbReference>
<evidence type="ECO:0000313" key="1">
    <source>
        <dbReference type="EMBL" id="QQZ09406.1"/>
    </source>
</evidence>